<feature type="domain" description="ABC transporter" evidence="3">
    <location>
        <begin position="2"/>
        <end position="224"/>
    </location>
</feature>
<dbReference type="PROSITE" id="PS00211">
    <property type="entry name" value="ABC_TRANSPORTER_1"/>
    <property type="match status" value="1"/>
</dbReference>
<dbReference type="PANTHER" id="PTHR43582">
    <property type="entry name" value="LINEARMYCIN RESISTANCE ATP-BINDING PROTEIN LNRL"/>
    <property type="match status" value="1"/>
</dbReference>
<reference evidence="4 5" key="1">
    <citation type="submission" date="2023-06" db="EMBL/GenBank/DDBJ databases">
        <title>Thiopseudomonas sp. CY1220 draft genome sequence.</title>
        <authorList>
            <person name="Zhao G."/>
            <person name="An M."/>
        </authorList>
    </citation>
    <scope>NUCLEOTIDE SEQUENCE [LARGE SCALE GENOMIC DNA]</scope>
    <source>
        <strain evidence="4 5">CY1220</strain>
    </source>
</reference>
<proteinExistence type="predicted"/>
<evidence type="ECO:0000313" key="4">
    <source>
        <dbReference type="EMBL" id="MDM7857011.1"/>
    </source>
</evidence>
<dbReference type="InterPro" id="IPR017871">
    <property type="entry name" value="ABC_transporter-like_CS"/>
</dbReference>
<gene>
    <name evidence="4" type="ORF">QEZ41_01765</name>
</gene>
<dbReference type="RefSeq" id="WP_289409639.1">
    <property type="nucleotide sequence ID" value="NZ_JAUCDY010000001.1"/>
</dbReference>
<keyword evidence="1" id="KW-0547">Nucleotide-binding</keyword>
<evidence type="ECO:0000256" key="2">
    <source>
        <dbReference type="ARBA" id="ARBA00022840"/>
    </source>
</evidence>
<dbReference type="PROSITE" id="PS50893">
    <property type="entry name" value="ABC_TRANSPORTER_2"/>
    <property type="match status" value="1"/>
</dbReference>
<keyword evidence="2 4" id="KW-0067">ATP-binding</keyword>
<dbReference type="InterPro" id="IPR003593">
    <property type="entry name" value="AAA+_ATPase"/>
</dbReference>
<organism evidence="4 5">
    <name type="scientific">Thiopseudomonas acetoxidans</name>
    <dbReference type="NCBI Taxonomy" id="3041622"/>
    <lineage>
        <taxon>Bacteria</taxon>
        <taxon>Pseudomonadati</taxon>
        <taxon>Pseudomonadota</taxon>
        <taxon>Gammaproteobacteria</taxon>
        <taxon>Pseudomonadales</taxon>
        <taxon>Pseudomonadaceae</taxon>
        <taxon>Thiopseudomonas</taxon>
    </lineage>
</organism>
<evidence type="ECO:0000256" key="1">
    <source>
        <dbReference type="ARBA" id="ARBA00022741"/>
    </source>
</evidence>
<accession>A0ABT7SLI9</accession>
<dbReference type="PANTHER" id="PTHR43582:SF2">
    <property type="entry name" value="LINEARMYCIN RESISTANCE ATP-BINDING PROTEIN LNRL"/>
    <property type="match status" value="1"/>
</dbReference>
<evidence type="ECO:0000259" key="3">
    <source>
        <dbReference type="PROSITE" id="PS50893"/>
    </source>
</evidence>
<dbReference type="GO" id="GO:0005524">
    <property type="term" value="F:ATP binding"/>
    <property type="evidence" value="ECO:0007669"/>
    <property type="project" value="UniProtKB-KW"/>
</dbReference>
<dbReference type="Gene3D" id="3.40.50.300">
    <property type="entry name" value="P-loop containing nucleotide triphosphate hydrolases"/>
    <property type="match status" value="1"/>
</dbReference>
<dbReference type="Proteomes" id="UP001241056">
    <property type="component" value="Unassembled WGS sequence"/>
</dbReference>
<name>A0ABT7SLI9_9GAMM</name>
<dbReference type="InterPro" id="IPR027417">
    <property type="entry name" value="P-loop_NTPase"/>
</dbReference>
<protein>
    <submittedName>
        <fullName evidence="4">ABC transporter ATP-binding protein</fullName>
    </submittedName>
</protein>
<comment type="caution">
    <text evidence="4">The sequence shown here is derived from an EMBL/GenBank/DDBJ whole genome shotgun (WGS) entry which is preliminary data.</text>
</comment>
<sequence length="293" mass="32481">MLELCHLHYRYPGAEQDALSDINFKIQQGQCIGLLGANGAGKTTLLSLIAQLITPSAGQLRWQQQPSLGLVPQTLAFYAKLSSQENLHLFADLYLLKGQQRQQQLSLAIEAAQLESLLHKKAGQLSGGQQRRLNFALGILAPAQLFLFDEVTVGVDSVSRQHLLNAIKQLKQSGKSIIYTSHYLPEIEQIAERVILLNAGKVQLDIALAEQPSAHNLVIEWVSGIPIELVKLCQQQQLDFQQQHNSLIIHALTQPQWATLLTHISHTTPAPTRMNYSKPSLEQLYLQVSGGQL</sequence>
<dbReference type="SMART" id="SM00382">
    <property type="entry name" value="AAA"/>
    <property type="match status" value="1"/>
</dbReference>
<keyword evidence="5" id="KW-1185">Reference proteome</keyword>
<dbReference type="EMBL" id="JAUCDY010000001">
    <property type="protein sequence ID" value="MDM7857011.1"/>
    <property type="molecule type" value="Genomic_DNA"/>
</dbReference>
<dbReference type="SUPFAM" id="SSF52540">
    <property type="entry name" value="P-loop containing nucleoside triphosphate hydrolases"/>
    <property type="match status" value="1"/>
</dbReference>
<dbReference type="Pfam" id="PF00005">
    <property type="entry name" value="ABC_tran"/>
    <property type="match status" value="1"/>
</dbReference>
<evidence type="ECO:0000313" key="5">
    <source>
        <dbReference type="Proteomes" id="UP001241056"/>
    </source>
</evidence>
<dbReference type="InterPro" id="IPR003439">
    <property type="entry name" value="ABC_transporter-like_ATP-bd"/>
</dbReference>